<dbReference type="InterPro" id="IPR013815">
    <property type="entry name" value="ATP_grasp_subdomain_1"/>
</dbReference>
<proteinExistence type="inferred from homology"/>
<keyword evidence="3" id="KW-0547">Nucleotide-binding</keyword>
<reference evidence="5 6" key="1">
    <citation type="journal article" date="2013" name="Genome Announc.">
        <title>Draft Genome Sequence of Sphingobium lactosutens Strain DS20T, Isolated from a Hexachlorocyclohexane Dumpsite.</title>
        <authorList>
            <person name="Kumar R."/>
            <person name="Dwivedi V."/>
            <person name="Negi V."/>
            <person name="Khurana J.P."/>
            <person name="Lal R."/>
        </authorList>
    </citation>
    <scope>NUCLEOTIDE SEQUENCE [LARGE SCALE GENOMIC DNA]</scope>
    <source>
        <strain evidence="5 6">DS20</strain>
    </source>
</reference>
<comment type="similarity">
    <text evidence="2">In the N-terminal section; belongs to the acetate CoA ligase alpha subunit family.</text>
</comment>
<dbReference type="RefSeq" id="WP_021226402.1">
    <property type="nucleotide sequence ID" value="NZ_ATDP01000091.1"/>
</dbReference>
<dbReference type="InterPro" id="IPR016102">
    <property type="entry name" value="Succinyl-CoA_synth-like"/>
</dbReference>
<keyword evidence="1" id="KW-0816">Tricarboxylic acid cycle</keyword>
<dbReference type="Gene3D" id="3.30.1490.20">
    <property type="entry name" value="ATP-grasp fold, A domain"/>
    <property type="match status" value="1"/>
</dbReference>
<dbReference type="AlphaFoldDB" id="T0HN63"/>
<evidence type="ECO:0000256" key="2">
    <source>
        <dbReference type="ARBA" id="ARBA00060888"/>
    </source>
</evidence>
<dbReference type="InterPro" id="IPR036291">
    <property type="entry name" value="NAD(P)-bd_dom_sf"/>
</dbReference>
<sequence length="721" mass="74380">MIDTLDAAPGSAPSVTRPDLVARLLRPRSIVVIGASAKPGSPSGIVVKMLDQDQFSGDIHLVGRSGGEIAGRPIVPDLAQLPQGIDLAVLTLPAAGVIDAIKACIAAKVANAVIFASGFAETGEDARGAQEMLGQLAREAGIGVVGPNCIGFTNYIDRIGIGFIPVPPIVAPTAAQLPTVAIVAQSGGLMGHVSWALEERGVPVAYRISTGNEAGLGLADYIAYLATDPAVSVISLYAEQIRKPAEFLDAVAQARAAGKPVVMYHTGRSDGAKEAAASHTGALAGDYATMAALASRAGVLMADSIEAWIDCTELLVRKPVPPVQPPAVVTTSGAFCAVAIDYLDELGLELPTLPAATEAALRPRFPEFTPPKNPLDLTTQAAFDIPLTADAIRELVKDDAFGSVALSCPALGSAAAKWLAPLVDVIHASAKPILVTAMGEESAFPQDFVDMARKNGVLLSRSPERALRTVAAVTAYGRSLAAIGEGTTAAPAAIDLPELKPGTQPEWLGKEVLDAIGVARPKSELVQTPDAAALAAEAIGFPVVLKVQAAELAHKTEIGGVLLSLKNADEVRQGFATLTERVQQARPGAVLDGILVEAMAPKGLELVVGAKRDAQWGPVLLVGLGGILVEALKDVRLMSADVTPAEIERELRQLKAAALLSGFRGSPPVDVAAVAKAVAAVGTLMRLRPDITEIDLNPLLALPVGQGVLALDALIVTEKAE</sequence>
<dbReference type="eggNOG" id="COG0045">
    <property type="taxonomic scope" value="Bacteria"/>
</dbReference>
<dbReference type="InterPro" id="IPR032875">
    <property type="entry name" value="Succ_CoA_lig_flav_dom"/>
</dbReference>
<dbReference type="GO" id="GO:0006099">
    <property type="term" value="P:tricarboxylic acid cycle"/>
    <property type="evidence" value="ECO:0007669"/>
    <property type="project" value="UniProtKB-KW"/>
</dbReference>
<dbReference type="SUPFAM" id="SSF51735">
    <property type="entry name" value="NAD(P)-binding Rossmann-fold domains"/>
    <property type="match status" value="1"/>
</dbReference>
<evidence type="ECO:0000313" key="5">
    <source>
        <dbReference type="EMBL" id="EQB14462.1"/>
    </source>
</evidence>
<dbReference type="PANTHER" id="PTHR42793">
    <property type="entry name" value="COA BINDING DOMAIN CONTAINING PROTEIN"/>
    <property type="match status" value="1"/>
</dbReference>
<dbReference type="PANTHER" id="PTHR42793:SF4">
    <property type="entry name" value="BLL6376 PROTEIN"/>
    <property type="match status" value="1"/>
</dbReference>
<dbReference type="Proteomes" id="UP000015531">
    <property type="component" value="Unassembled WGS sequence"/>
</dbReference>
<comment type="caution">
    <text evidence="5">The sequence shown here is derived from an EMBL/GenBank/DDBJ whole genome shotgun (WGS) entry which is preliminary data.</text>
</comment>
<organism evidence="5 6">
    <name type="scientific">Sphingobium lactosutens DS20</name>
    <dbReference type="NCBI Taxonomy" id="1331060"/>
    <lineage>
        <taxon>Bacteria</taxon>
        <taxon>Pseudomonadati</taxon>
        <taxon>Pseudomonadota</taxon>
        <taxon>Alphaproteobacteria</taxon>
        <taxon>Sphingomonadales</taxon>
        <taxon>Sphingomonadaceae</taxon>
        <taxon>Sphingobium</taxon>
    </lineage>
</organism>
<keyword evidence="6" id="KW-1185">Reference proteome</keyword>
<dbReference type="Pfam" id="PF13549">
    <property type="entry name" value="ATP-grasp_5"/>
    <property type="match status" value="1"/>
</dbReference>
<dbReference type="Gene3D" id="3.40.50.261">
    <property type="entry name" value="Succinyl-CoA synthetase domains"/>
    <property type="match status" value="2"/>
</dbReference>
<dbReference type="FunFam" id="3.30.1490.20:FF:000020">
    <property type="entry name" value="Protein lysine acetyltransferase"/>
    <property type="match status" value="1"/>
</dbReference>
<dbReference type="InterPro" id="IPR011761">
    <property type="entry name" value="ATP-grasp"/>
</dbReference>
<evidence type="ECO:0000256" key="1">
    <source>
        <dbReference type="ARBA" id="ARBA00022532"/>
    </source>
</evidence>
<evidence type="ECO:0000256" key="3">
    <source>
        <dbReference type="PROSITE-ProRule" id="PRU00409"/>
    </source>
</evidence>
<protein>
    <recommendedName>
        <fullName evidence="4">ATP-grasp domain-containing protein</fullName>
    </recommendedName>
</protein>
<name>T0HN63_9SPHN</name>
<dbReference type="SUPFAM" id="SSF56059">
    <property type="entry name" value="Glutathione synthetase ATP-binding domain-like"/>
    <property type="match status" value="1"/>
</dbReference>
<keyword evidence="3" id="KW-0067">ATP-binding</keyword>
<dbReference type="Gene3D" id="3.40.50.720">
    <property type="entry name" value="NAD(P)-binding Rossmann-like Domain"/>
    <property type="match status" value="1"/>
</dbReference>
<dbReference type="Gene3D" id="3.30.470.20">
    <property type="entry name" value="ATP-grasp fold, B domain"/>
    <property type="match status" value="1"/>
</dbReference>
<feature type="domain" description="ATP-grasp" evidence="4">
    <location>
        <begin position="510"/>
        <end position="546"/>
    </location>
</feature>
<evidence type="ECO:0000313" key="6">
    <source>
        <dbReference type="Proteomes" id="UP000015531"/>
    </source>
</evidence>
<dbReference type="GO" id="GO:0046872">
    <property type="term" value="F:metal ion binding"/>
    <property type="evidence" value="ECO:0007669"/>
    <property type="project" value="InterPro"/>
</dbReference>
<dbReference type="EMBL" id="ATDP01000091">
    <property type="protein sequence ID" value="EQB14462.1"/>
    <property type="molecule type" value="Genomic_DNA"/>
</dbReference>
<dbReference type="SUPFAM" id="SSF52210">
    <property type="entry name" value="Succinyl-CoA synthetase domains"/>
    <property type="match status" value="2"/>
</dbReference>
<dbReference type="PROSITE" id="PS50975">
    <property type="entry name" value="ATP_GRASP"/>
    <property type="match status" value="1"/>
</dbReference>
<gene>
    <name evidence="5" type="ORF">RLDS_13760</name>
</gene>
<dbReference type="SMART" id="SM00881">
    <property type="entry name" value="CoA_binding"/>
    <property type="match status" value="1"/>
</dbReference>
<dbReference type="GO" id="GO:0005524">
    <property type="term" value="F:ATP binding"/>
    <property type="evidence" value="ECO:0007669"/>
    <property type="project" value="UniProtKB-UniRule"/>
</dbReference>
<dbReference type="Pfam" id="PF13607">
    <property type="entry name" value="Succ_CoA_lig"/>
    <property type="match status" value="1"/>
</dbReference>
<dbReference type="PATRIC" id="fig|1331060.3.peg.2626"/>
<dbReference type="eggNOG" id="COG1042">
    <property type="taxonomic scope" value="Bacteria"/>
</dbReference>
<dbReference type="InterPro" id="IPR003781">
    <property type="entry name" value="CoA-bd"/>
</dbReference>
<evidence type="ECO:0000259" key="4">
    <source>
        <dbReference type="PROSITE" id="PS50975"/>
    </source>
</evidence>
<dbReference type="Pfam" id="PF13380">
    <property type="entry name" value="CoA_binding_2"/>
    <property type="match status" value="1"/>
</dbReference>
<accession>T0HN63</accession>